<reference evidence="2 3" key="1">
    <citation type="submission" date="2024-09" db="EMBL/GenBank/DDBJ databases">
        <authorList>
            <person name="Sun Q."/>
            <person name="Mori K."/>
        </authorList>
    </citation>
    <scope>NUCLEOTIDE SEQUENCE [LARGE SCALE GENOMIC DNA]</scope>
    <source>
        <strain evidence="2 3">TBRC 0563</strain>
    </source>
</reference>
<dbReference type="EMBL" id="JBHLZP010000004">
    <property type="protein sequence ID" value="MFB9830861.1"/>
    <property type="molecule type" value="Genomic_DNA"/>
</dbReference>
<keyword evidence="1" id="KW-0472">Membrane</keyword>
<comment type="caution">
    <text evidence="2">The sequence shown here is derived from an EMBL/GenBank/DDBJ whole genome shotgun (WGS) entry which is preliminary data.</text>
</comment>
<accession>A0ABV5Y765</accession>
<feature type="transmembrane region" description="Helical" evidence="1">
    <location>
        <begin position="65"/>
        <end position="83"/>
    </location>
</feature>
<dbReference type="Proteomes" id="UP001589627">
    <property type="component" value="Unassembled WGS sequence"/>
</dbReference>
<keyword evidence="3" id="KW-1185">Reference proteome</keyword>
<evidence type="ECO:0000313" key="3">
    <source>
        <dbReference type="Proteomes" id="UP001589627"/>
    </source>
</evidence>
<keyword evidence="1" id="KW-1133">Transmembrane helix</keyword>
<dbReference type="RefSeq" id="WP_378193798.1">
    <property type="nucleotide sequence ID" value="NZ_JBHLZP010000004.1"/>
</dbReference>
<organism evidence="2 3">
    <name type="scientific">Actinoallomurus acaciae</name>
    <dbReference type="NCBI Taxonomy" id="502577"/>
    <lineage>
        <taxon>Bacteria</taxon>
        <taxon>Bacillati</taxon>
        <taxon>Actinomycetota</taxon>
        <taxon>Actinomycetes</taxon>
        <taxon>Streptosporangiales</taxon>
        <taxon>Thermomonosporaceae</taxon>
        <taxon>Actinoallomurus</taxon>
    </lineage>
</organism>
<proteinExistence type="predicted"/>
<evidence type="ECO:0000313" key="2">
    <source>
        <dbReference type="EMBL" id="MFB9830861.1"/>
    </source>
</evidence>
<gene>
    <name evidence="2" type="ORF">ACFFNX_01475</name>
</gene>
<keyword evidence="1" id="KW-0812">Transmembrane</keyword>
<protein>
    <submittedName>
        <fullName evidence="2">Uncharacterized protein</fullName>
    </submittedName>
</protein>
<evidence type="ECO:0000256" key="1">
    <source>
        <dbReference type="SAM" id="Phobius"/>
    </source>
</evidence>
<feature type="transmembrane region" description="Helical" evidence="1">
    <location>
        <begin position="40"/>
        <end position="59"/>
    </location>
</feature>
<sequence length="293" mass="32525">MTPKVSETRVPEPEPLIQSVAQAGAVRSTIYPLKPNGRGWAGIAAFWLFLPVAVLVISLGALVPFFIMLGIATLGVCPPVLVLTRTRIRVCRHGLIVDSVPGRSRRFFIPYSTIDSDSAMVHPIPSRGGAYRYKPLTAATRRYPWPGLDRFVLAACPLRPKISVGPPYGQPLNIWGAPYSRHGISFRALHPVFASPWWRARPAVRDHPPRAQWVLGTLRVLLDRPELRPVLVFNDQPVMRWMFGTDRPEDLLREIETAMVASGIAGAAGLAARAMANPYDRPPRDIPDDPQLW</sequence>
<name>A0ABV5Y765_9ACTN</name>